<evidence type="ECO:0000313" key="3">
    <source>
        <dbReference type="EMBL" id="AKO52172.1"/>
    </source>
</evidence>
<dbReference type="AlphaFoldDB" id="A0A0H4IAW4"/>
<feature type="domain" description="Chromosomal replication initiator protein DnaA ATPAse" evidence="1">
    <location>
        <begin position="101"/>
        <end position="165"/>
    </location>
</feature>
<keyword evidence="4" id="KW-1185">Reference proteome</keyword>
<proteinExistence type="predicted"/>
<dbReference type="InterPro" id="IPR013317">
    <property type="entry name" value="DnaA_dom"/>
</dbReference>
<dbReference type="PANTHER" id="PTHR30050">
    <property type="entry name" value="CHROMOSOMAL REPLICATION INITIATOR PROTEIN DNAA"/>
    <property type="match status" value="1"/>
</dbReference>
<feature type="domain" description="Hda lid" evidence="2">
    <location>
        <begin position="172"/>
        <end position="236"/>
    </location>
</feature>
<dbReference type="NCBIfam" id="TIGR03420">
    <property type="entry name" value="DnaA_homol_Hda"/>
    <property type="match status" value="1"/>
</dbReference>
<reference evidence="3 4" key="1">
    <citation type="submission" date="2015-05" db="EMBL/GenBank/DDBJ databases">
        <title>Complete genome of Marinobacter psychrophilus strain 20041T isolated from sea-ice of the Canadian Basin.</title>
        <authorList>
            <person name="Song L."/>
            <person name="Ren L."/>
            <person name="Yu Y."/>
            <person name="Wang X."/>
        </authorList>
    </citation>
    <scope>NUCLEOTIDE SEQUENCE [LARGE SCALE GENOMIC DNA]</scope>
    <source>
        <strain evidence="3 4">20041</strain>
    </source>
</reference>
<dbReference type="SUPFAM" id="SSF52540">
    <property type="entry name" value="P-loop containing nucleoside triphosphate hydrolases"/>
    <property type="match status" value="1"/>
</dbReference>
<dbReference type="GO" id="GO:0032297">
    <property type="term" value="P:negative regulation of DNA-templated DNA replication initiation"/>
    <property type="evidence" value="ECO:0007669"/>
    <property type="project" value="InterPro"/>
</dbReference>
<dbReference type="Pfam" id="PF22688">
    <property type="entry name" value="Hda_lid"/>
    <property type="match status" value="1"/>
</dbReference>
<evidence type="ECO:0000259" key="2">
    <source>
        <dbReference type="Pfam" id="PF22688"/>
    </source>
</evidence>
<accession>A0A0H4IAW4</accession>
<dbReference type="EMBL" id="CP011494">
    <property type="protein sequence ID" value="AKO52172.1"/>
    <property type="molecule type" value="Genomic_DNA"/>
</dbReference>
<dbReference type="InterPro" id="IPR017788">
    <property type="entry name" value="Hda"/>
</dbReference>
<dbReference type="KEGG" id="mpq:ABA45_06820"/>
<sequence>MEGQVVVTSSQLILGVKLRDDARFDNFHGERNAAVAERLKQACQPPVTMPVVVLCGDSDTGKSHLLQALCHYAESQSLSAVCISITELGPFGPDALTGLEQFNLVCLDDLDSVVGQTGWEEAVFHLYNRMLDAGHQLVVSLSDVPASLPFILPDLSSRLSHGLTLQLGIYRDSDRKRILMARVEQRGLVMAVDVAGFILRRAPRGLGELLAILDSLDENSLKAQRRLTIPFVKTVMNW</sequence>
<dbReference type="Gene3D" id="3.40.50.300">
    <property type="entry name" value="P-loop containing nucleotide triphosphate hydrolases"/>
    <property type="match status" value="1"/>
</dbReference>
<dbReference type="GO" id="GO:0006270">
    <property type="term" value="P:DNA replication initiation"/>
    <property type="evidence" value="ECO:0007669"/>
    <property type="project" value="TreeGrafter"/>
</dbReference>
<dbReference type="Pfam" id="PF00308">
    <property type="entry name" value="Bac_DnaA"/>
    <property type="match status" value="1"/>
</dbReference>
<evidence type="ECO:0000313" key="4">
    <source>
        <dbReference type="Proteomes" id="UP000036406"/>
    </source>
</evidence>
<dbReference type="RefSeq" id="WP_048384866.1">
    <property type="nucleotide sequence ID" value="NZ_CP011494.1"/>
</dbReference>
<dbReference type="InterPro" id="IPR027417">
    <property type="entry name" value="P-loop_NTPase"/>
</dbReference>
<gene>
    <name evidence="3" type="ORF">ABA45_06820</name>
</gene>
<dbReference type="InterPro" id="IPR055199">
    <property type="entry name" value="Hda_lid"/>
</dbReference>
<organism evidence="3 4">
    <name type="scientific">Marinobacter psychrophilus</name>
    <dbReference type="NCBI Taxonomy" id="330734"/>
    <lineage>
        <taxon>Bacteria</taxon>
        <taxon>Pseudomonadati</taxon>
        <taxon>Pseudomonadota</taxon>
        <taxon>Gammaproteobacteria</taxon>
        <taxon>Pseudomonadales</taxon>
        <taxon>Marinobacteraceae</taxon>
        <taxon>Marinobacter</taxon>
    </lineage>
</organism>
<dbReference type="Gene3D" id="1.10.8.60">
    <property type="match status" value="1"/>
</dbReference>
<name>A0A0H4IAW4_9GAMM</name>
<dbReference type="Proteomes" id="UP000036406">
    <property type="component" value="Chromosome"/>
</dbReference>
<protein>
    <submittedName>
        <fullName evidence="3">Chromosomal replication initiator protein DnaA</fullName>
    </submittedName>
</protein>
<dbReference type="STRING" id="330734.ABA45_06820"/>
<dbReference type="PATRIC" id="fig|330734.3.peg.1436"/>
<dbReference type="PANTHER" id="PTHR30050:SF5">
    <property type="entry name" value="DNAA REGULATORY INACTIVATOR HDA"/>
    <property type="match status" value="1"/>
</dbReference>
<evidence type="ECO:0000259" key="1">
    <source>
        <dbReference type="Pfam" id="PF00308"/>
    </source>
</evidence>